<dbReference type="InterPro" id="IPR019800">
    <property type="entry name" value="Glyco_hydro_3_AS"/>
</dbReference>
<dbReference type="EMBL" id="JAVTTP010000001">
    <property type="protein sequence ID" value="MDT7830155.1"/>
    <property type="molecule type" value="Genomic_DNA"/>
</dbReference>
<reference evidence="8 9" key="1">
    <citation type="submission" date="2023-09" db="EMBL/GenBank/DDBJ databases">
        <title>Novel taxa isolated from Blanes Bay.</title>
        <authorList>
            <person name="Rey-Velasco X."/>
            <person name="Lucena T."/>
        </authorList>
    </citation>
    <scope>NUCLEOTIDE SEQUENCE [LARGE SCALE GENOMIC DNA]</scope>
    <source>
        <strain evidence="8 9">S334</strain>
    </source>
</reference>
<evidence type="ECO:0000256" key="1">
    <source>
        <dbReference type="ARBA" id="ARBA00001231"/>
    </source>
</evidence>
<evidence type="ECO:0000256" key="5">
    <source>
        <dbReference type="ARBA" id="ARBA00023295"/>
    </source>
</evidence>
<evidence type="ECO:0000256" key="3">
    <source>
        <dbReference type="ARBA" id="ARBA00012663"/>
    </source>
</evidence>
<organism evidence="8 9">
    <name type="scientific">Pricia mediterranea</name>
    <dbReference type="NCBI Taxonomy" id="3076079"/>
    <lineage>
        <taxon>Bacteria</taxon>
        <taxon>Pseudomonadati</taxon>
        <taxon>Bacteroidota</taxon>
        <taxon>Flavobacteriia</taxon>
        <taxon>Flavobacteriales</taxon>
        <taxon>Flavobacteriaceae</taxon>
        <taxon>Pricia</taxon>
    </lineage>
</organism>
<dbReference type="PANTHER" id="PTHR30480">
    <property type="entry name" value="BETA-HEXOSAMINIDASE-RELATED"/>
    <property type="match status" value="1"/>
</dbReference>
<dbReference type="PROSITE" id="PS00775">
    <property type="entry name" value="GLYCOSYL_HYDROL_F3"/>
    <property type="match status" value="1"/>
</dbReference>
<accession>A0ABU3L8T6</accession>
<comment type="catalytic activity">
    <reaction evidence="1">
        <text>Hydrolysis of terminal non-reducing N-acetyl-D-hexosamine residues in N-acetyl-beta-D-hexosaminides.</text>
        <dbReference type="EC" id="3.2.1.52"/>
    </reaction>
</comment>
<protein>
    <recommendedName>
        <fullName evidence="3">beta-N-acetylhexosaminidase</fullName>
        <ecNumber evidence="3">3.2.1.52</ecNumber>
    </recommendedName>
</protein>
<dbReference type="Pfam" id="PF00933">
    <property type="entry name" value="Glyco_hydro_3"/>
    <property type="match status" value="1"/>
</dbReference>
<feature type="domain" description="Glycoside hydrolase family 3 N-terminal" evidence="7">
    <location>
        <begin position="2"/>
        <end position="333"/>
    </location>
</feature>
<evidence type="ECO:0000313" key="9">
    <source>
        <dbReference type="Proteomes" id="UP001250656"/>
    </source>
</evidence>
<keyword evidence="9" id="KW-1185">Reference proteome</keyword>
<dbReference type="SUPFAM" id="SSF51445">
    <property type="entry name" value="(Trans)glycosidases"/>
    <property type="match status" value="1"/>
</dbReference>
<comment type="similarity">
    <text evidence="2">Belongs to the glycosyl hydrolase 3 family.</text>
</comment>
<dbReference type="GO" id="GO:0016798">
    <property type="term" value="F:hydrolase activity, acting on glycosyl bonds"/>
    <property type="evidence" value="ECO:0007669"/>
    <property type="project" value="UniProtKB-KW"/>
</dbReference>
<proteinExistence type="inferred from homology"/>
<dbReference type="InterPro" id="IPR036962">
    <property type="entry name" value="Glyco_hydro_3_N_sf"/>
</dbReference>
<keyword evidence="5 8" id="KW-0326">Glycosidase</keyword>
<dbReference type="InterPro" id="IPR001764">
    <property type="entry name" value="Glyco_hydro_3_N"/>
</dbReference>
<evidence type="ECO:0000256" key="2">
    <source>
        <dbReference type="ARBA" id="ARBA00005336"/>
    </source>
</evidence>
<evidence type="ECO:0000313" key="8">
    <source>
        <dbReference type="EMBL" id="MDT7830155.1"/>
    </source>
</evidence>
<dbReference type="EC" id="3.2.1.52" evidence="3"/>
<gene>
    <name evidence="8" type="ORF">RQM65_15920</name>
</gene>
<evidence type="ECO:0000256" key="6">
    <source>
        <dbReference type="SAM" id="MobiDB-lite"/>
    </source>
</evidence>
<dbReference type="InterPro" id="IPR050226">
    <property type="entry name" value="NagZ_Beta-hexosaminidase"/>
</dbReference>
<dbReference type="Proteomes" id="UP001250656">
    <property type="component" value="Unassembled WGS sequence"/>
</dbReference>
<dbReference type="InterPro" id="IPR017853">
    <property type="entry name" value="GH"/>
</dbReference>
<dbReference type="PANTHER" id="PTHR30480:SF13">
    <property type="entry name" value="BETA-HEXOSAMINIDASE"/>
    <property type="match status" value="1"/>
</dbReference>
<sequence length="555" mass="61263">MTLREKIGQLFMPAAFINDTEAEIRKLEKLIREHHIGSLCFFHSRASAATNFEGTKKIVHNENSFETLTRLVQRFQQVAKYPLLIAIDAEWGLAMRVENTPQYPYAITLGAIAEERSDLIYEVGKSIARDCRAAGIHWNLAPCVDINSNPLNPVIGYRSFGEQKSKVIKKAIAFVKGTQSEGILTSIKHFPGHGDTGTDSHLELPLIDKPKNVLLENELRPFEKLIAEGADSVMVGHLSIPALAGGKSISSSLSPEIIKGVLRDEMGYNGVVISDALNMHAVAKNHPIKGELEWLAFDAGNDILCFAEHVAEGIETILQKASVAQIETSFKRVWGLKEKINASWASENNSSTGNEPSIETHPMPETDSSNENDDPTAVSTSGHGEVSELSSHFFRSLDLNRKLATESLTLLKGTPHGISEFKKSDFAGIAMKQPTDNHFFKTIQKEKDFPDFSSTDSSPNETENILLALFPPQVKPSNRFGFSKEELIFINELIAAENVVLYLFGNPYVLNLIEFNKAKAVIIAYQNFIPFQKVAAAHFLGTLEAQGKLPVRLAP</sequence>
<name>A0ABU3L8T6_9FLAO</name>
<evidence type="ECO:0000256" key="4">
    <source>
        <dbReference type="ARBA" id="ARBA00022801"/>
    </source>
</evidence>
<keyword evidence="4 8" id="KW-0378">Hydrolase</keyword>
<feature type="compositionally biased region" description="Polar residues" evidence="6">
    <location>
        <begin position="345"/>
        <end position="357"/>
    </location>
</feature>
<dbReference type="Gene3D" id="3.20.20.300">
    <property type="entry name" value="Glycoside hydrolase, family 3, N-terminal domain"/>
    <property type="match status" value="1"/>
</dbReference>
<comment type="caution">
    <text evidence="8">The sequence shown here is derived from an EMBL/GenBank/DDBJ whole genome shotgun (WGS) entry which is preliminary data.</text>
</comment>
<evidence type="ECO:0000259" key="7">
    <source>
        <dbReference type="Pfam" id="PF00933"/>
    </source>
</evidence>
<feature type="region of interest" description="Disordered" evidence="6">
    <location>
        <begin position="345"/>
        <end position="383"/>
    </location>
</feature>
<dbReference type="RefSeq" id="WP_314016408.1">
    <property type="nucleotide sequence ID" value="NZ_JAVTTP010000001.1"/>
</dbReference>